<dbReference type="InterPro" id="IPR017441">
    <property type="entry name" value="Protein_kinase_ATP_BS"/>
</dbReference>
<dbReference type="Proteomes" id="UP000593567">
    <property type="component" value="Unassembled WGS sequence"/>
</dbReference>
<sequence>MLHYWRILTCAPPIPSSFSLQAKSFVTQLLDKNPVTRLGSAGAAGVKKHQFFQNLDWDKVACRAVPPPFKPAIKDDVDVSNFSTEFTNMAAADSPAVAPDNGHDMFRGYSFVSPSIIFSENTVAEDMNSPFFQKYSLDLSSAGFLGDGSFSICRKCTNRRTGEQFAVKIVSKRVDCRGEIAILNQCQGHANIVQLHDTLQDELHTYLVLDLLEGGELLDKIRSQAKFTEAEASRIMRSLVTAVDFLHSNGIIHRDLKPENVLFESDAEEANIKVIDFGFARRKPDTAAFGQQSASKALKTPCFTLDYAAPEVISTVEDNSGYNEMCDLWSLGVILYTMLSGYVPFQVAGPDKASRIMDRIKGGLFSFKGAVWNIVSDSAKALIKGLLTVDPKQRLTLDDVKRSHWLFPEYVPQTPLMTPDVLNGSRSVLGFQIAMTMNAFNKAAKSGFKLNSVSNAPLARRRKNKKCSTSTHSDSCDSRCSQESSRGTSLSPSRQCLTPPRVARSMSPAQPVDGRKRTCSPLSLMIRSFSPHSNASTPSTSTSTPGTAQSTGFMPLKALDLSVCTSSLLSSDSDDVDGTSSPIARGKKRHIEGLSPPPLKVKR</sequence>
<dbReference type="PROSITE" id="PS00108">
    <property type="entry name" value="PROTEIN_KINASE_ST"/>
    <property type="match status" value="1"/>
</dbReference>
<dbReference type="InterPro" id="IPR008271">
    <property type="entry name" value="Ser/Thr_kinase_AS"/>
</dbReference>
<evidence type="ECO:0000259" key="11">
    <source>
        <dbReference type="PROSITE" id="PS51285"/>
    </source>
</evidence>
<evidence type="ECO:0000256" key="9">
    <source>
        <dbReference type="SAM" id="MobiDB-lite"/>
    </source>
</evidence>
<feature type="domain" description="AGC-kinase C-terminal" evidence="11">
    <location>
        <begin position="53"/>
        <end position="121"/>
    </location>
</feature>
<dbReference type="InterPro" id="IPR017892">
    <property type="entry name" value="Pkinase_C"/>
</dbReference>
<dbReference type="OrthoDB" id="63267at2759"/>
<dbReference type="PROSITE" id="PS50011">
    <property type="entry name" value="PROTEIN_KINASE_DOM"/>
    <property type="match status" value="1"/>
</dbReference>
<gene>
    <name evidence="12" type="ORF">EB796_005725</name>
</gene>
<dbReference type="InterPro" id="IPR011009">
    <property type="entry name" value="Kinase-like_dom_sf"/>
</dbReference>
<evidence type="ECO:0000256" key="6">
    <source>
        <dbReference type="ARBA" id="ARBA00022777"/>
    </source>
</evidence>
<evidence type="ECO:0000313" key="12">
    <source>
        <dbReference type="EMBL" id="KAF6035958.1"/>
    </source>
</evidence>
<evidence type="ECO:0000256" key="1">
    <source>
        <dbReference type="ARBA" id="ARBA00006692"/>
    </source>
</evidence>
<dbReference type="PROSITE" id="PS00107">
    <property type="entry name" value="PROTEIN_KINASE_ATP"/>
    <property type="match status" value="1"/>
</dbReference>
<comment type="caution">
    <text evidence="12">The sequence shown here is derived from an EMBL/GenBank/DDBJ whole genome shotgun (WGS) entry which is preliminary data.</text>
</comment>
<evidence type="ECO:0000259" key="10">
    <source>
        <dbReference type="PROSITE" id="PS50011"/>
    </source>
</evidence>
<proteinExistence type="inferred from homology"/>
<keyword evidence="13" id="KW-1185">Reference proteome</keyword>
<dbReference type="InterPro" id="IPR000961">
    <property type="entry name" value="AGC-kinase_C"/>
</dbReference>
<evidence type="ECO:0000256" key="2">
    <source>
        <dbReference type="ARBA" id="ARBA00022527"/>
    </source>
</evidence>
<dbReference type="GO" id="GO:0004674">
    <property type="term" value="F:protein serine/threonine kinase activity"/>
    <property type="evidence" value="ECO:0007669"/>
    <property type="project" value="UniProtKB-KW"/>
</dbReference>
<dbReference type="GO" id="GO:0005524">
    <property type="term" value="F:ATP binding"/>
    <property type="evidence" value="ECO:0007669"/>
    <property type="project" value="UniProtKB-UniRule"/>
</dbReference>
<feature type="compositionally biased region" description="Low complexity" evidence="9">
    <location>
        <begin position="467"/>
        <end position="481"/>
    </location>
</feature>
<keyword evidence="2" id="KW-0723">Serine/threonine-protein kinase</keyword>
<keyword evidence="3" id="KW-0597">Phosphoprotein</keyword>
<keyword evidence="7 8" id="KW-0067">ATP-binding</keyword>
<dbReference type="Gene3D" id="1.10.510.10">
    <property type="entry name" value="Transferase(Phosphotransferase) domain 1"/>
    <property type="match status" value="2"/>
</dbReference>
<evidence type="ECO:0000256" key="8">
    <source>
        <dbReference type="PROSITE-ProRule" id="PRU10141"/>
    </source>
</evidence>
<evidence type="ECO:0000256" key="7">
    <source>
        <dbReference type="ARBA" id="ARBA00022840"/>
    </source>
</evidence>
<organism evidence="12 13">
    <name type="scientific">Bugula neritina</name>
    <name type="common">Brown bryozoan</name>
    <name type="synonym">Sertularia neritina</name>
    <dbReference type="NCBI Taxonomy" id="10212"/>
    <lineage>
        <taxon>Eukaryota</taxon>
        <taxon>Metazoa</taxon>
        <taxon>Spiralia</taxon>
        <taxon>Lophotrochozoa</taxon>
        <taxon>Bryozoa</taxon>
        <taxon>Gymnolaemata</taxon>
        <taxon>Cheilostomatida</taxon>
        <taxon>Flustrina</taxon>
        <taxon>Buguloidea</taxon>
        <taxon>Bugulidae</taxon>
        <taxon>Bugula</taxon>
    </lineage>
</organism>
<dbReference type="FunFam" id="1.10.510.10:FF:000157">
    <property type="entry name" value="Ribosomal protein S6 kinase"/>
    <property type="match status" value="1"/>
</dbReference>
<dbReference type="Pfam" id="PF00433">
    <property type="entry name" value="Pkinase_C"/>
    <property type="match status" value="1"/>
</dbReference>
<feature type="region of interest" description="Disordered" evidence="9">
    <location>
        <begin position="569"/>
        <end position="603"/>
    </location>
</feature>
<feature type="binding site" evidence="8">
    <location>
        <position position="168"/>
    </location>
    <ligand>
        <name>ATP</name>
        <dbReference type="ChEBI" id="CHEBI:30616"/>
    </ligand>
</feature>
<evidence type="ECO:0000256" key="4">
    <source>
        <dbReference type="ARBA" id="ARBA00022679"/>
    </source>
</evidence>
<dbReference type="Gene3D" id="3.30.200.20">
    <property type="entry name" value="Phosphorylase Kinase, domain 1"/>
    <property type="match status" value="1"/>
</dbReference>
<keyword evidence="4" id="KW-0808">Transferase</keyword>
<feature type="region of interest" description="Disordered" evidence="9">
    <location>
        <begin position="459"/>
        <end position="551"/>
    </location>
</feature>
<protein>
    <submittedName>
        <fullName evidence="12">JIL-1</fullName>
    </submittedName>
</protein>
<accession>A0A7J7KEB8</accession>
<dbReference type="PROSITE" id="PS51285">
    <property type="entry name" value="AGC_KINASE_CTER"/>
    <property type="match status" value="1"/>
</dbReference>
<dbReference type="Pfam" id="PF00069">
    <property type="entry name" value="Pkinase"/>
    <property type="match status" value="1"/>
</dbReference>
<feature type="compositionally biased region" description="Polar residues" evidence="9">
    <location>
        <begin position="482"/>
        <end position="496"/>
    </location>
</feature>
<feature type="compositionally biased region" description="Low complexity" evidence="9">
    <location>
        <begin position="533"/>
        <end position="551"/>
    </location>
</feature>
<keyword evidence="5 8" id="KW-0547">Nucleotide-binding</keyword>
<dbReference type="SUPFAM" id="SSF56112">
    <property type="entry name" value="Protein kinase-like (PK-like)"/>
    <property type="match status" value="2"/>
</dbReference>
<feature type="domain" description="Protein kinase" evidence="10">
    <location>
        <begin position="139"/>
        <end position="407"/>
    </location>
</feature>
<evidence type="ECO:0000256" key="5">
    <source>
        <dbReference type="ARBA" id="ARBA00022741"/>
    </source>
</evidence>
<dbReference type="InterPro" id="IPR050205">
    <property type="entry name" value="CDPK_Ser/Thr_kinases"/>
</dbReference>
<comment type="similarity">
    <text evidence="1">Belongs to the protein kinase superfamily. CAMK Ser/Thr protein kinase family.</text>
</comment>
<dbReference type="AlphaFoldDB" id="A0A7J7KEB8"/>
<name>A0A7J7KEB8_BUGNE</name>
<dbReference type="SMART" id="SM00220">
    <property type="entry name" value="S_TKc"/>
    <property type="match status" value="1"/>
</dbReference>
<dbReference type="SMART" id="SM00133">
    <property type="entry name" value="S_TK_X"/>
    <property type="match status" value="1"/>
</dbReference>
<reference evidence="12" key="1">
    <citation type="submission" date="2020-06" db="EMBL/GenBank/DDBJ databases">
        <title>Draft genome of Bugula neritina, a colonial animal packing powerful symbionts and potential medicines.</title>
        <authorList>
            <person name="Rayko M."/>
        </authorList>
    </citation>
    <scope>NUCLEOTIDE SEQUENCE [LARGE SCALE GENOMIC DNA]</scope>
    <source>
        <strain evidence="12">Kwan_BN1</strain>
    </source>
</reference>
<dbReference type="PANTHER" id="PTHR24349">
    <property type="entry name" value="SERINE/THREONINE-PROTEIN KINASE"/>
    <property type="match status" value="1"/>
</dbReference>
<dbReference type="EMBL" id="VXIV02000802">
    <property type="protein sequence ID" value="KAF6035958.1"/>
    <property type="molecule type" value="Genomic_DNA"/>
</dbReference>
<evidence type="ECO:0000313" key="13">
    <source>
        <dbReference type="Proteomes" id="UP000593567"/>
    </source>
</evidence>
<keyword evidence="6" id="KW-0418">Kinase</keyword>
<dbReference type="InterPro" id="IPR000719">
    <property type="entry name" value="Prot_kinase_dom"/>
</dbReference>
<evidence type="ECO:0000256" key="3">
    <source>
        <dbReference type="ARBA" id="ARBA00022553"/>
    </source>
</evidence>